<keyword evidence="2" id="KW-0472">Membrane</keyword>
<evidence type="ECO:0000256" key="2">
    <source>
        <dbReference type="SAM" id="Phobius"/>
    </source>
</evidence>
<dbReference type="Proteomes" id="UP001157914">
    <property type="component" value="Unassembled WGS sequence"/>
</dbReference>
<protein>
    <recommendedName>
        <fullName evidence="5">Cbb3-type cytochrome c oxidase subunit 3</fullName>
    </recommendedName>
</protein>
<feature type="region of interest" description="Disordered" evidence="1">
    <location>
        <begin position="38"/>
        <end position="61"/>
    </location>
</feature>
<keyword evidence="4" id="KW-1185">Reference proteome</keyword>
<evidence type="ECO:0000313" key="4">
    <source>
        <dbReference type="Proteomes" id="UP001157914"/>
    </source>
</evidence>
<comment type="caution">
    <text evidence="3">The sequence shown here is derived from an EMBL/GenBank/DDBJ whole genome shotgun (WGS) entry which is preliminary data.</text>
</comment>
<evidence type="ECO:0000256" key="1">
    <source>
        <dbReference type="SAM" id="MobiDB-lite"/>
    </source>
</evidence>
<evidence type="ECO:0008006" key="5">
    <source>
        <dbReference type="Google" id="ProtNLM"/>
    </source>
</evidence>
<reference evidence="3 4" key="1">
    <citation type="submission" date="2017-05" db="EMBL/GenBank/DDBJ databases">
        <authorList>
            <person name="Varghese N."/>
            <person name="Submissions S."/>
        </authorList>
    </citation>
    <scope>NUCLEOTIDE SEQUENCE [LARGE SCALE GENOMIC DNA]</scope>
    <source>
        <strain evidence="3 4">DSM 15949</strain>
    </source>
</reference>
<keyword evidence="2" id="KW-0812">Transmembrane</keyword>
<evidence type="ECO:0000313" key="3">
    <source>
        <dbReference type="EMBL" id="SMP18895.1"/>
    </source>
</evidence>
<feature type="transmembrane region" description="Helical" evidence="2">
    <location>
        <begin position="6"/>
        <end position="30"/>
    </location>
</feature>
<accession>A0ABY1NVP7</accession>
<dbReference type="RefSeq" id="WP_155189949.1">
    <property type="nucleotide sequence ID" value="NZ_BAAAEA010000003.1"/>
</dbReference>
<proteinExistence type="predicted"/>
<gene>
    <name evidence="3" type="ORF">SAMN06265374_1967</name>
</gene>
<organism evidence="3 4">
    <name type="scientific">Roseibium denhamense</name>
    <dbReference type="NCBI Taxonomy" id="76305"/>
    <lineage>
        <taxon>Bacteria</taxon>
        <taxon>Pseudomonadati</taxon>
        <taxon>Pseudomonadota</taxon>
        <taxon>Alphaproteobacteria</taxon>
        <taxon>Hyphomicrobiales</taxon>
        <taxon>Stappiaceae</taxon>
        <taxon>Roseibium</taxon>
    </lineage>
</organism>
<feature type="compositionally biased region" description="Basic and acidic residues" evidence="1">
    <location>
        <begin position="41"/>
        <end position="61"/>
    </location>
</feature>
<sequence length="61" mass="6669">MTQDPTLFTAMEWVLAAMSGLITLVLFAIVHKAEPGSPFASRDEHWADDAPEHDAVVSKTD</sequence>
<keyword evidence="2" id="KW-1133">Transmembrane helix</keyword>
<name>A0ABY1NVP7_9HYPH</name>
<dbReference type="EMBL" id="FXTT01000002">
    <property type="protein sequence ID" value="SMP18895.1"/>
    <property type="molecule type" value="Genomic_DNA"/>
</dbReference>